<feature type="region of interest" description="Disordered" evidence="1">
    <location>
        <begin position="37"/>
        <end position="64"/>
    </location>
</feature>
<feature type="compositionally biased region" description="Polar residues" evidence="1">
    <location>
        <begin position="328"/>
        <end position="348"/>
    </location>
</feature>
<evidence type="ECO:0000313" key="2">
    <source>
        <dbReference type="EMBL" id="TGO20019.1"/>
    </source>
</evidence>
<evidence type="ECO:0000313" key="3">
    <source>
        <dbReference type="Proteomes" id="UP000297777"/>
    </source>
</evidence>
<name>A0A4Z1F9L7_9HELO</name>
<feature type="compositionally biased region" description="Polar residues" evidence="1">
    <location>
        <begin position="95"/>
        <end position="113"/>
    </location>
</feature>
<comment type="caution">
    <text evidence="2">The sequence shown here is derived from an EMBL/GenBank/DDBJ whole genome shotgun (WGS) entry which is preliminary data.</text>
</comment>
<dbReference type="OrthoDB" id="3521937at2759"/>
<feature type="region of interest" description="Disordered" evidence="1">
    <location>
        <begin position="87"/>
        <end position="125"/>
    </location>
</feature>
<accession>A0A4Z1F9L7</accession>
<reference evidence="2 3" key="1">
    <citation type="submission" date="2017-12" db="EMBL/GenBank/DDBJ databases">
        <title>Comparative genomics of Botrytis spp.</title>
        <authorList>
            <person name="Valero-Jimenez C.A."/>
            <person name="Tapia P."/>
            <person name="Veloso J."/>
            <person name="Silva-Moreno E."/>
            <person name="Staats M."/>
            <person name="Valdes J.H."/>
            <person name="Van Kan J.A.L."/>
        </authorList>
    </citation>
    <scope>NUCLEOTIDE SEQUENCE [LARGE SCALE GENOMIC DNA]</scope>
    <source>
        <strain evidence="2 3">Bt9001</strain>
    </source>
</reference>
<evidence type="ECO:0000256" key="1">
    <source>
        <dbReference type="SAM" id="MobiDB-lite"/>
    </source>
</evidence>
<feature type="region of interest" description="Disordered" evidence="1">
    <location>
        <begin position="328"/>
        <end position="370"/>
    </location>
</feature>
<keyword evidence="3" id="KW-1185">Reference proteome</keyword>
<proteinExistence type="predicted"/>
<dbReference type="EMBL" id="PQXH01000001">
    <property type="protein sequence ID" value="TGO20019.1"/>
    <property type="molecule type" value="Genomic_DNA"/>
</dbReference>
<organism evidence="2 3">
    <name type="scientific">Botrytis tulipae</name>
    <dbReference type="NCBI Taxonomy" id="87230"/>
    <lineage>
        <taxon>Eukaryota</taxon>
        <taxon>Fungi</taxon>
        <taxon>Dikarya</taxon>
        <taxon>Ascomycota</taxon>
        <taxon>Pezizomycotina</taxon>
        <taxon>Leotiomycetes</taxon>
        <taxon>Helotiales</taxon>
        <taxon>Sclerotiniaceae</taxon>
        <taxon>Botrytis</taxon>
    </lineage>
</organism>
<feature type="compositionally biased region" description="Acidic residues" evidence="1">
    <location>
        <begin position="54"/>
        <end position="64"/>
    </location>
</feature>
<sequence length="395" mass="45448">MSSWNFTDVDFDNMLEDPSWAFSHLPLNNSSEFILETPKEGEEEFETTPLDNMYDGDDEDSNEDDLDDLLLQLEQAEEQERLAYENYSRAKDSEQPNSLSNSSDYSQESSFNLQCPPPRRNISSNIRQTTFVIGNDYEFEQRGRENAPRISEVPRRKNRAQAPLLKLDLPSPTDFGKVFSPKTSETMDNNFVPNMLEGFETMNFGELIQDYESGDILHPTKAQKFRCDIETPEIFSMEPHWFHDTKYTKCWCIHCIQYRKTQSTGEQMEAHDYDYRCLCSSCSELYHEALPKGQYCNCSNCANVNEDKDLTDQNKALAELQKQIQLQSPELRNQDSEQLVTDNSQKSLSDPPCKDKESTTVASESVGGPSELLNMIRENLWLDSDCDTVGDFDEK</sequence>
<protein>
    <submittedName>
        <fullName evidence="2">Uncharacterized protein</fullName>
    </submittedName>
</protein>
<dbReference type="Proteomes" id="UP000297777">
    <property type="component" value="Unassembled WGS sequence"/>
</dbReference>
<gene>
    <name evidence="2" type="ORF">BTUL_0001g00260</name>
</gene>
<dbReference type="AlphaFoldDB" id="A0A4Z1F9L7"/>